<gene>
    <name evidence="8" type="ORF">A0O31_00876</name>
    <name evidence="9" type="ORF">TbrSNM41_02530</name>
</gene>
<dbReference type="EMBL" id="AP025593">
    <property type="protein sequence ID" value="BDG15519.1"/>
    <property type="molecule type" value="Genomic_DNA"/>
</dbReference>
<reference evidence="9 11" key="3">
    <citation type="journal article" date="2022" name="Microbiol. Resour. Announc.">
        <title>Complete Genome Sequences of Thermus Strains Isolated from Senami Hot Spring in Japan.</title>
        <authorList>
            <person name="Miyazaki K."/>
        </authorList>
    </citation>
    <scope>NUCLEOTIDE SEQUENCE [LARGE SCALE GENOMIC DNA]</scope>
    <source>
        <strain evidence="9 11">SNM4-1</strain>
    </source>
</reference>
<evidence type="ECO:0000256" key="1">
    <source>
        <dbReference type="ARBA" id="ARBA00006620"/>
    </source>
</evidence>
<dbReference type="AlphaFoldDB" id="A0A1J0LUC8"/>
<reference evidence="8" key="2">
    <citation type="journal article" date="2017" name="Stand. Genomic Sci.">
        <title>Complete genome sequence of Thermus brockianus GE-1 reveals key enzymes of xylan/xylose metabolism.</title>
        <authorList>
            <person name="Schaefers C."/>
            <person name="Blank S."/>
            <person name="Wiebusch S."/>
            <person name="Elleuche S."/>
            <person name="Antranikian G."/>
        </authorList>
    </citation>
    <scope>NUCLEOTIDE SEQUENCE</scope>
    <source>
        <strain evidence="8">GE-1</strain>
    </source>
</reference>
<dbReference type="STRING" id="56956.A0O31_00876"/>
<dbReference type="InterPro" id="IPR038570">
    <property type="entry name" value="HicA_sf"/>
</dbReference>
<evidence type="ECO:0000313" key="9">
    <source>
        <dbReference type="EMBL" id="BDG15519.1"/>
    </source>
</evidence>
<dbReference type="RefSeq" id="WP_071676813.1">
    <property type="nucleotide sequence ID" value="NZ_AP025593.1"/>
</dbReference>
<organism evidence="8 10">
    <name type="scientific">Thermus brockianus</name>
    <dbReference type="NCBI Taxonomy" id="56956"/>
    <lineage>
        <taxon>Bacteria</taxon>
        <taxon>Thermotogati</taxon>
        <taxon>Deinococcota</taxon>
        <taxon>Deinococci</taxon>
        <taxon>Thermales</taxon>
        <taxon>Thermaceae</taxon>
        <taxon>Thermus</taxon>
    </lineage>
</organism>
<evidence type="ECO:0000256" key="6">
    <source>
        <dbReference type="ARBA" id="ARBA00022884"/>
    </source>
</evidence>
<reference evidence="10" key="1">
    <citation type="submission" date="2016-06" db="EMBL/GenBank/DDBJ databases">
        <title>Whole genome sequencing of Thermus brockianus strain GE-1.</title>
        <authorList>
            <person name="Schaefers C."/>
            <person name="Blank S."/>
            <person name="Wiebusch S."/>
            <person name="Elleuche S."/>
            <person name="Antranikian G."/>
        </authorList>
    </citation>
    <scope>NUCLEOTIDE SEQUENCE [LARGE SCALE GENOMIC DNA]</scope>
    <source>
        <strain evidence="10">GE-1</strain>
    </source>
</reference>
<evidence type="ECO:0000256" key="7">
    <source>
        <dbReference type="ARBA" id="ARBA00023016"/>
    </source>
</evidence>
<sequence>MPPRPEEVVRKLKKLGLEEVGGKGSDRVLLHPDGRRTVVPFHRKELKRGTFLGILKDVGLTEEEFRRL</sequence>
<dbReference type="OrthoDB" id="286048at2"/>
<keyword evidence="4" id="KW-0255">Endonuclease</keyword>
<keyword evidence="7" id="KW-0346">Stress response</keyword>
<dbReference type="GO" id="GO:0004519">
    <property type="term" value="F:endonuclease activity"/>
    <property type="evidence" value="ECO:0007669"/>
    <property type="project" value="UniProtKB-KW"/>
</dbReference>
<dbReference type="Proteomes" id="UP000182993">
    <property type="component" value="Chromosome"/>
</dbReference>
<dbReference type="SUPFAM" id="SSF54786">
    <property type="entry name" value="YcfA/nrd intein domain"/>
    <property type="match status" value="1"/>
</dbReference>
<dbReference type="GO" id="GO:0003729">
    <property type="term" value="F:mRNA binding"/>
    <property type="evidence" value="ECO:0007669"/>
    <property type="project" value="InterPro"/>
</dbReference>
<evidence type="ECO:0000313" key="11">
    <source>
        <dbReference type="Proteomes" id="UP000831120"/>
    </source>
</evidence>
<dbReference type="GO" id="GO:0016787">
    <property type="term" value="F:hydrolase activity"/>
    <property type="evidence" value="ECO:0007669"/>
    <property type="project" value="UniProtKB-KW"/>
</dbReference>
<evidence type="ECO:0000313" key="10">
    <source>
        <dbReference type="Proteomes" id="UP000182993"/>
    </source>
</evidence>
<protein>
    <submittedName>
        <fullName evidence="9">Addiction module toxin, HicA family protein</fullName>
    </submittedName>
    <submittedName>
        <fullName evidence="8">YcfA-like protein</fullName>
    </submittedName>
</protein>
<keyword evidence="2" id="KW-1277">Toxin-antitoxin system</keyword>
<dbReference type="EMBL" id="CP016312">
    <property type="protein sequence ID" value="APD09047.1"/>
    <property type="molecule type" value="Genomic_DNA"/>
</dbReference>
<keyword evidence="11" id="KW-1185">Reference proteome</keyword>
<dbReference type="Proteomes" id="UP000831120">
    <property type="component" value="Chromosome"/>
</dbReference>
<dbReference type="Gene3D" id="3.30.920.30">
    <property type="entry name" value="Hypothetical protein"/>
    <property type="match status" value="1"/>
</dbReference>
<keyword evidence="6" id="KW-0694">RNA-binding</keyword>
<evidence type="ECO:0000256" key="4">
    <source>
        <dbReference type="ARBA" id="ARBA00022759"/>
    </source>
</evidence>
<dbReference type="InterPro" id="IPR012933">
    <property type="entry name" value="HicA_mRNA_interferase"/>
</dbReference>
<evidence type="ECO:0000256" key="3">
    <source>
        <dbReference type="ARBA" id="ARBA00022722"/>
    </source>
</evidence>
<proteinExistence type="inferred from homology"/>
<keyword evidence="5" id="KW-0378">Hydrolase</keyword>
<evidence type="ECO:0000256" key="5">
    <source>
        <dbReference type="ARBA" id="ARBA00022801"/>
    </source>
</evidence>
<dbReference type="Pfam" id="PF07927">
    <property type="entry name" value="HicA_toxin"/>
    <property type="match status" value="1"/>
</dbReference>
<keyword evidence="3" id="KW-0540">Nuclease</keyword>
<dbReference type="KEGG" id="tbc:A0O31_00876"/>
<evidence type="ECO:0000256" key="2">
    <source>
        <dbReference type="ARBA" id="ARBA00022649"/>
    </source>
</evidence>
<evidence type="ECO:0000313" key="8">
    <source>
        <dbReference type="EMBL" id="APD09047.1"/>
    </source>
</evidence>
<name>A0A1J0LUC8_THEBO</name>
<comment type="similarity">
    <text evidence="1">Belongs to the HicA mRNA interferase family.</text>
</comment>
<accession>A0A1J0LUC8</accession>